<dbReference type="EMBL" id="BOMW01000020">
    <property type="protein sequence ID" value="GIF04714.1"/>
    <property type="molecule type" value="Genomic_DNA"/>
</dbReference>
<dbReference type="AlphaFoldDB" id="A0A919N5C2"/>
<name>A0A919N5C2_9ACTN</name>
<reference evidence="4" key="1">
    <citation type="submission" date="2021-01" db="EMBL/GenBank/DDBJ databases">
        <title>Whole genome shotgun sequence of Actinoplanes siamensis NBRC 109076.</title>
        <authorList>
            <person name="Komaki H."/>
            <person name="Tamura T."/>
        </authorList>
    </citation>
    <scope>NUCLEOTIDE SEQUENCE</scope>
    <source>
        <strain evidence="4">NBRC 109076</strain>
    </source>
</reference>
<dbReference type="Gene3D" id="3.30.70.3040">
    <property type="match status" value="1"/>
</dbReference>
<dbReference type="Pfam" id="PF18075">
    <property type="entry name" value="FtsX_ECD"/>
    <property type="match status" value="1"/>
</dbReference>
<evidence type="ECO:0000313" key="4">
    <source>
        <dbReference type="EMBL" id="GIF04714.1"/>
    </source>
</evidence>
<feature type="region of interest" description="Disordered" evidence="1">
    <location>
        <begin position="1"/>
        <end position="43"/>
    </location>
</feature>
<keyword evidence="5" id="KW-1185">Reference proteome</keyword>
<protein>
    <recommendedName>
        <fullName evidence="3">FtsX extracellular domain-containing protein</fullName>
    </recommendedName>
</protein>
<feature type="compositionally biased region" description="Pro residues" evidence="1">
    <location>
        <begin position="15"/>
        <end position="24"/>
    </location>
</feature>
<sequence>MSDFSPEEPGTTPSPASPAPPASPATPAGTGATDATDATATPEKRRGWGLPLVIALVALLAGAGAAAGGLYLNGWRQVPEAKYTMVVILKDGTSQQQKDEIQKVLEKLPGHSPIRMVSKAEAFAEAKTAYAANQEVLAGLEEDNMPESFRLSVVDRQFDCTPLKPLGGNAAISKMSVVKPYASESDPGAGILC</sequence>
<dbReference type="InterPro" id="IPR040690">
    <property type="entry name" value="FtsX_ECD"/>
</dbReference>
<proteinExistence type="predicted"/>
<gene>
    <name evidence="4" type="ORF">Asi03nite_22520</name>
</gene>
<feature type="domain" description="FtsX extracellular" evidence="3">
    <location>
        <begin position="85"/>
        <end position="157"/>
    </location>
</feature>
<evidence type="ECO:0000259" key="3">
    <source>
        <dbReference type="Pfam" id="PF18075"/>
    </source>
</evidence>
<dbReference type="Proteomes" id="UP000629619">
    <property type="component" value="Unassembled WGS sequence"/>
</dbReference>
<feature type="compositionally biased region" description="Low complexity" evidence="1">
    <location>
        <begin position="25"/>
        <end position="41"/>
    </location>
</feature>
<accession>A0A919N5C2</accession>
<dbReference type="RefSeq" id="WP_203678665.1">
    <property type="nucleotide sequence ID" value="NZ_BOMW01000020.1"/>
</dbReference>
<keyword evidence="2" id="KW-0472">Membrane</keyword>
<keyword evidence="2" id="KW-0812">Transmembrane</keyword>
<evidence type="ECO:0000256" key="1">
    <source>
        <dbReference type="SAM" id="MobiDB-lite"/>
    </source>
</evidence>
<evidence type="ECO:0000256" key="2">
    <source>
        <dbReference type="SAM" id="Phobius"/>
    </source>
</evidence>
<keyword evidence="2" id="KW-1133">Transmembrane helix</keyword>
<organism evidence="4 5">
    <name type="scientific">Actinoplanes siamensis</name>
    <dbReference type="NCBI Taxonomy" id="1223317"/>
    <lineage>
        <taxon>Bacteria</taxon>
        <taxon>Bacillati</taxon>
        <taxon>Actinomycetota</taxon>
        <taxon>Actinomycetes</taxon>
        <taxon>Micromonosporales</taxon>
        <taxon>Micromonosporaceae</taxon>
        <taxon>Actinoplanes</taxon>
    </lineage>
</organism>
<comment type="caution">
    <text evidence="4">The sequence shown here is derived from an EMBL/GenBank/DDBJ whole genome shotgun (WGS) entry which is preliminary data.</text>
</comment>
<evidence type="ECO:0000313" key="5">
    <source>
        <dbReference type="Proteomes" id="UP000629619"/>
    </source>
</evidence>
<feature type="transmembrane region" description="Helical" evidence="2">
    <location>
        <begin position="48"/>
        <end position="72"/>
    </location>
</feature>